<dbReference type="GO" id="GO:0046167">
    <property type="term" value="P:glycerol-3-phosphate biosynthetic process"/>
    <property type="evidence" value="ECO:0007669"/>
    <property type="project" value="TreeGrafter"/>
</dbReference>
<keyword evidence="17" id="KW-1185">Reference proteome</keyword>
<dbReference type="InterPro" id="IPR037444">
    <property type="entry name" value="GK5"/>
</dbReference>
<evidence type="ECO:0000256" key="11">
    <source>
        <dbReference type="ARBA" id="ARBA00033026"/>
    </source>
</evidence>
<dbReference type="Gene3D" id="3.30.420.40">
    <property type="match status" value="2"/>
</dbReference>
<feature type="domain" description="Carbohydrate kinase FGGY C-terminal" evidence="15">
    <location>
        <begin position="279"/>
        <end position="466"/>
    </location>
</feature>
<accession>A0A6A4KM05</accession>
<dbReference type="InterPro" id="IPR000577">
    <property type="entry name" value="Carb_kinase_FGGY"/>
</dbReference>
<comment type="function">
    <text evidence="12">Skin-specific kinase that plays a key role in glycerol metabolism, catalyzing its phosphorylation to produce sn-glycerol 3-phosphate. Involved in skin-specific regulation of sterol regulatory element-binding protein (SREBP) processing and lipid biosynthesis.</text>
</comment>
<evidence type="ECO:0000256" key="8">
    <source>
        <dbReference type="ARBA" id="ARBA00022777"/>
    </source>
</evidence>
<dbReference type="PANTHER" id="PTHR10196">
    <property type="entry name" value="SUGAR KINASE"/>
    <property type="match status" value="1"/>
</dbReference>
<evidence type="ECO:0000313" key="16">
    <source>
        <dbReference type="EMBL" id="KAF6216431.1"/>
    </source>
</evidence>
<name>A0A6A4KM05_APOLU</name>
<dbReference type="GO" id="GO:0006641">
    <property type="term" value="P:triglyceride metabolic process"/>
    <property type="evidence" value="ECO:0007669"/>
    <property type="project" value="TreeGrafter"/>
</dbReference>
<evidence type="ECO:0000256" key="7">
    <source>
        <dbReference type="ARBA" id="ARBA00022741"/>
    </source>
</evidence>
<organism evidence="16 17">
    <name type="scientific">Apolygus lucorum</name>
    <name type="common">Small green plant bug</name>
    <name type="synonym">Lygocoris lucorum</name>
    <dbReference type="NCBI Taxonomy" id="248454"/>
    <lineage>
        <taxon>Eukaryota</taxon>
        <taxon>Metazoa</taxon>
        <taxon>Ecdysozoa</taxon>
        <taxon>Arthropoda</taxon>
        <taxon>Hexapoda</taxon>
        <taxon>Insecta</taxon>
        <taxon>Pterygota</taxon>
        <taxon>Neoptera</taxon>
        <taxon>Paraneoptera</taxon>
        <taxon>Hemiptera</taxon>
        <taxon>Heteroptera</taxon>
        <taxon>Panheteroptera</taxon>
        <taxon>Cimicomorpha</taxon>
        <taxon>Miridae</taxon>
        <taxon>Mirini</taxon>
        <taxon>Apolygus</taxon>
    </lineage>
</organism>
<dbReference type="InterPro" id="IPR018484">
    <property type="entry name" value="FGGY_N"/>
</dbReference>
<comment type="pathway">
    <text evidence="2">Polyol metabolism; glycerol degradation via glycerol kinase pathway; sn-glycerol 3-phosphate from glycerol: step 1/1.</text>
</comment>
<dbReference type="InterPro" id="IPR043129">
    <property type="entry name" value="ATPase_NBD"/>
</dbReference>
<dbReference type="GO" id="GO:0006071">
    <property type="term" value="P:glycerol metabolic process"/>
    <property type="evidence" value="ECO:0007669"/>
    <property type="project" value="UniProtKB-KW"/>
</dbReference>
<evidence type="ECO:0000256" key="10">
    <source>
        <dbReference type="ARBA" id="ARBA00022840"/>
    </source>
</evidence>
<comment type="similarity">
    <text evidence="3">Belongs to the FGGY kinase family.</text>
</comment>
<evidence type="ECO:0000256" key="12">
    <source>
        <dbReference type="ARBA" id="ARBA00045165"/>
    </source>
</evidence>
<evidence type="ECO:0000256" key="4">
    <source>
        <dbReference type="ARBA" id="ARBA00012099"/>
    </source>
</evidence>
<dbReference type="EC" id="2.7.1.30" evidence="4"/>
<comment type="caution">
    <text evidence="16">The sequence shown here is derived from an EMBL/GenBank/DDBJ whole genome shotgun (WGS) entry which is preliminary data.</text>
</comment>
<evidence type="ECO:0000256" key="9">
    <source>
        <dbReference type="ARBA" id="ARBA00022798"/>
    </source>
</evidence>
<gene>
    <name evidence="16" type="ORF">GE061_000773</name>
</gene>
<keyword evidence="5" id="KW-0963">Cytoplasm</keyword>
<evidence type="ECO:0000256" key="3">
    <source>
        <dbReference type="ARBA" id="ARBA00009156"/>
    </source>
</evidence>
<evidence type="ECO:0000259" key="14">
    <source>
        <dbReference type="Pfam" id="PF00370"/>
    </source>
</evidence>
<dbReference type="Pfam" id="PF02782">
    <property type="entry name" value="FGGY_C"/>
    <property type="match status" value="1"/>
</dbReference>
<keyword evidence="9" id="KW-0319">Glycerol metabolism</keyword>
<proteinExistence type="inferred from homology"/>
<protein>
    <recommendedName>
        <fullName evidence="13">Glycerol kinase 5</fullName>
        <ecNumber evidence="4">2.7.1.30</ecNumber>
    </recommendedName>
    <alternativeName>
        <fullName evidence="11">ATP:glycerol 3-phosphotransferase 5</fullName>
    </alternativeName>
</protein>
<evidence type="ECO:0000259" key="15">
    <source>
        <dbReference type="Pfam" id="PF02782"/>
    </source>
</evidence>
<evidence type="ECO:0000256" key="5">
    <source>
        <dbReference type="ARBA" id="ARBA00022490"/>
    </source>
</evidence>
<dbReference type="GO" id="GO:0005524">
    <property type="term" value="F:ATP binding"/>
    <property type="evidence" value="ECO:0007669"/>
    <property type="project" value="UniProtKB-KW"/>
</dbReference>
<evidence type="ECO:0000313" key="17">
    <source>
        <dbReference type="Proteomes" id="UP000466442"/>
    </source>
</evidence>
<evidence type="ECO:0000256" key="2">
    <source>
        <dbReference type="ARBA" id="ARBA00005190"/>
    </source>
</evidence>
<dbReference type="OrthoDB" id="6278781at2759"/>
<dbReference type="PIRSF" id="PIRSF000538">
    <property type="entry name" value="GlpK"/>
    <property type="match status" value="1"/>
</dbReference>
<dbReference type="SUPFAM" id="SSF53067">
    <property type="entry name" value="Actin-like ATPase domain"/>
    <property type="match status" value="2"/>
</dbReference>
<reference evidence="16" key="1">
    <citation type="journal article" date="2021" name="Mol. Ecol. Resour.">
        <title>Apolygus lucorum genome provides insights into omnivorousness and mesophyll feeding.</title>
        <authorList>
            <person name="Liu Y."/>
            <person name="Liu H."/>
            <person name="Wang H."/>
            <person name="Huang T."/>
            <person name="Liu B."/>
            <person name="Yang B."/>
            <person name="Yin L."/>
            <person name="Li B."/>
            <person name="Zhang Y."/>
            <person name="Zhang S."/>
            <person name="Jiang F."/>
            <person name="Zhang X."/>
            <person name="Ren Y."/>
            <person name="Wang B."/>
            <person name="Wang S."/>
            <person name="Lu Y."/>
            <person name="Wu K."/>
            <person name="Fan W."/>
            <person name="Wang G."/>
        </authorList>
    </citation>
    <scope>NUCLEOTIDE SEQUENCE</scope>
    <source>
        <strain evidence="16">12Hb</strain>
    </source>
</reference>
<evidence type="ECO:0000256" key="1">
    <source>
        <dbReference type="ARBA" id="ARBA00004496"/>
    </source>
</evidence>
<dbReference type="AlphaFoldDB" id="A0A6A4KM05"/>
<dbReference type="Pfam" id="PF00370">
    <property type="entry name" value="FGGY_N"/>
    <property type="match status" value="1"/>
</dbReference>
<comment type="subcellular location">
    <subcellularLocation>
        <location evidence="1">Cytoplasm</location>
    </subcellularLocation>
</comment>
<dbReference type="PANTHER" id="PTHR10196:SF68">
    <property type="entry name" value="GLYCEROL KINASE 5-RELATED"/>
    <property type="match status" value="1"/>
</dbReference>
<keyword evidence="6" id="KW-0808">Transferase</keyword>
<dbReference type="EMBL" id="WIXP02000001">
    <property type="protein sequence ID" value="KAF6216431.1"/>
    <property type="molecule type" value="Genomic_DNA"/>
</dbReference>
<dbReference type="GO" id="GO:0004370">
    <property type="term" value="F:glycerol kinase activity"/>
    <property type="evidence" value="ECO:0007669"/>
    <property type="project" value="UniProtKB-EC"/>
</dbReference>
<dbReference type="FunFam" id="3.30.420.40:FF:000102">
    <property type="entry name" value="Putative glycerol kinase 5"/>
    <property type="match status" value="1"/>
</dbReference>
<dbReference type="InterPro" id="IPR018485">
    <property type="entry name" value="FGGY_C"/>
</dbReference>
<dbReference type="GO" id="GO:0005739">
    <property type="term" value="C:mitochondrion"/>
    <property type="evidence" value="ECO:0007669"/>
    <property type="project" value="TreeGrafter"/>
</dbReference>
<evidence type="ECO:0000256" key="13">
    <source>
        <dbReference type="ARBA" id="ARBA00047192"/>
    </source>
</evidence>
<sequence length="512" mass="56155">MHISDQYVAALDVGTTKIKCHLVDYSGSIAHSAEASVELIYSESGCVEINPQSIWIACCDVIRSVTKGSGIGFQNINCLGLTCQRCTFVTWNKTTGIPYHRLITWKDRRASSMVNSLNGSYLTKALKLSAKVLYYLTRYHKFLTASGFKFENIHVVVKLMWVLKEYPQILADAKKGEVAFGTLDSWLLYKFHNKMHITDYSSASATAMFDPFLMTWMYPVLKILGIPDSILPELCDSSGTHFEDISPSLFGVPIPIRASIADQPASMFGSYCLKEGSVKLTLGTGAFLNLNSGKALPRFVYGFSPIVAWKIGNKVTYAGECSAPDLGTVIDWAISAGLCTDVNDCTEKATLVPDCDGVFFIPAFSGLRTPVDCATASTGFIGIKSSTQIPHMLRAVLESLAFIAASLFEAYARLYEKPANEIRVDGGVAKNDFILQKLSNITGARVVRYTNVERTSLGAAYLAGIANGFWSDVNEIAERAGPETAFTPDVNYVARDRKVFSQWKEVVPSFCK</sequence>
<dbReference type="CDD" id="cd07793">
    <property type="entry name" value="ASKHA_NBD_FGGY_GK5-like"/>
    <property type="match status" value="1"/>
</dbReference>
<dbReference type="FunFam" id="3.30.420.40:FF:000104">
    <property type="entry name" value="putative glycerol kinase 5"/>
    <property type="match status" value="1"/>
</dbReference>
<feature type="domain" description="Carbohydrate kinase FGGY N-terminal" evidence="14">
    <location>
        <begin position="7"/>
        <end position="269"/>
    </location>
</feature>
<dbReference type="Proteomes" id="UP000466442">
    <property type="component" value="Linkage Group LG1"/>
</dbReference>
<keyword evidence="10" id="KW-0067">ATP-binding</keyword>
<keyword evidence="7" id="KW-0547">Nucleotide-binding</keyword>
<evidence type="ECO:0000256" key="6">
    <source>
        <dbReference type="ARBA" id="ARBA00022679"/>
    </source>
</evidence>
<keyword evidence="8" id="KW-0418">Kinase</keyword>